<keyword evidence="3" id="KW-1185">Reference proteome</keyword>
<evidence type="ECO:0000313" key="3">
    <source>
        <dbReference type="Proteomes" id="UP001291623"/>
    </source>
</evidence>
<evidence type="ECO:0000256" key="1">
    <source>
        <dbReference type="SAM" id="Coils"/>
    </source>
</evidence>
<proteinExistence type="predicted"/>
<feature type="coiled-coil region" evidence="1">
    <location>
        <begin position="32"/>
        <end position="66"/>
    </location>
</feature>
<organism evidence="2 3">
    <name type="scientific">Anisodus tanguticus</name>
    <dbReference type="NCBI Taxonomy" id="243964"/>
    <lineage>
        <taxon>Eukaryota</taxon>
        <taxon>Viridiplantae</taxon>
        <taxon>Streptophyta</taxon>
        <taxon>Embryophyta</taxon>
        <taxon>Tracheophyta</taxon>
        <taxon>Spermatophyta</taxon>
        <taxon>Magnoliopsida</taxon>
        <taxon>eudicotyledons</taxon>
        <taxon>Gunneridae</taxon>
        <taxon>Pentapetalae</taxon>
        <taxon>asterids</taxon>
        <taxon>lamiids</taxon>
        <taxon>Solanales</taxon>
        <taxon>Solanaceae</taxon>
        <taxon>Solanoideae</taxon>
        <taxon>Hyoscyameae</taxon>
        <taxon>Anisodus</taxon>
    </lineage>
</organism>
<keyword evidence="1" id="KW-0175">Coiled coil</keyword>
<comment type="caution">
    <text evidence="2">The sequence shown here is derived from an EMBL/GenBank/DDBJ whole genome shotgun (WGS) entry which is preliminary data.</text>
</comment>
<gene>
    <name evidence="2" type="ORF">RND71_016741</name>
</gene>
<dbReference type="AlphaFoldDB" id="A0AAE1S7Q2"/>
<evidence type="ECO:0000313" key="2">
    <source>
        <dbReference type="EMBL" id="KAK4365383.1"/>
    </source>
</evidence>
<name>A0AAE1S7Q2_9SOLA</name>
<reference evidence="2" key="1">
    <citation type="submission" date="2023-12" db="EMBL/GenBank/DDBJ databases">
        <title>Genome assembly of Anisodus tanguticus.</title>
        <authorList>
            <person name="Wang Y.-J."/>
        </authorList>
    </citation>
    <scope>NUCLEOTIDE SEQUENCE</scope>
    <source>
        <strain evidence="2">KB-2021</strain>
        <tissue evidence="2">Leaf</tissue>
    </source>
</reference>
<accession>A0AAE1S7Q2</accession>
<dbReference type="EMBL" id="JAVYJV010000008">
    <property type="protein sequence ID" value="KAK4365383.1"/>
    <property type="molecule type" value="Genomic_DNA"/>
</dbReference>
<sequence length="106" mass="12003">MSSLSALQEKYGNAVITANDVEEDFGRTLGEEEKAKEKEGTLKRQIEDLKQELAHIEHKKSEQELGTQLEAPQAKMSEIQQRKDAALIGIESSTRRLKSTYHVDFD</sequence>
<dbReference type="Proteomes" id="UP001291623">
    <property type="component" value="Unassembled WGS sequence"/>
</dbReference>
<protein>
    <submittedName>
        <fullName evidence="2">Uncharacterized protein</fullName>
    </submittedName>
</protein>